<accession>A0A843TYL7</accession>
<reference evidence="1" key="1">
    <citation type="submission" date="2017-07" db="EMBL/GenBank/DDBJ databases">
        <title>Taro Niue Genome Assembly and Annotation.</title>
        <authorList>
            <person name="Atibalentja N."/>
            <person name="Keating K."/>
            <person name="Fields C.J."/>
        </authorList>
    </citation>
    <scope>NUCLEOTIDE SEQUENCE</scope>
    <source>
        <strain evidence="1">Niue_2</strain>
        <tissue evidence="1">Leaf</tissue>
    </source>
</reference>
<proteinExistence type="predicted"/>
<comment type="caution">
    <text evidence="1">The sequence shown here is derived from an EMBL/GenBank/DDBJ whole genome shotgun (WGS) entry which is preliminary data.</text>
</comment>
<keyword evidence="2" id="KW-1185">Reference proteome</keyword>
<organism evidence="1 2">
    <name type="scientific">Colocasia esculenta</name>
    <name type="common">Wild taro</name>
    <name type="synonym">Arum esculentum</name>
    <dbReference type="NCBI Taxonomy" id="4460"/>
    <lineage>
        <taxon>Eukaryota</taxon>
        <taxon>Viridiplantae</taxon>
        <taxon>Streptophyta</taxon>
        <taxon>Embryophyta</taxon>
        <taxon>Tracheophyta</taxon>
        <taxon>Spermatophyta</taxon>
        <taxon>Magnoliopsida</taxon>
        <taxon>Liliopsida</taxon>
        <taxon>Araceae</taxon>
        <taxon>Aroideae</taxon>
        <taxon>Colocasieae</taxon>
        <taxon>Colocasia</taxon>
    </lineage>
</organism>
<gene>
    <name evidence="1" type="ORF">Taro_007587</name>
</gene>
<dbReference type="AlphaFoldDB" id="A0A843TYL7"/>
<evidence type="ECO:0000313" key="1">
    <source>
        <dbReference type="EMBL" id="MQL75226.1"/>
    </source>
</evidence>
<name>A0A843TYL7_COLES</name>
<dbReference type="EMBL" id="NMUH01000241">
    <property type="protein sequence ID" value="MQL75226.1"/>
    <property type="molecule type" value="Genomic_DNA"/>
</dbReference>
<sequence>MKSPPLGLSSWSSNLLARARAGHESLREPVLGFIRIRGSTEPRRVQTPEVTMQLACTATVSTTLGSLHDCTSQFLNVSMANIEYQEIDESTRRIDEIAE</sequence>
<protein>
    <submittedName>
        <fullName evidence="1">Uncharacterized protein</fullName>
    </submittedName>
</protein>
<dbReference type="Proteomes" id="UP000652761">
    <property type="component" value="Unassembled WGS sequence"/>
</dbReference>
<evidence type="ECO:0000313" key="2">
    <source>
        <dbReference type="Proteomes" id="UP000652761"/>
    </source>
</evidence>